<dbReference type="InterPro" id="IPR035965">
    <property type="entry name" value="PAS-like_dom_sf"/>
</dbReference>
<feature type="coiled-coil region" evidence="8">
    <location>
        <begin position="370"/>
        <end position="397"/>
    </location>
</feature>
<gene>
    <name evidence="11" type="ORF">ACFQXB_10715</name>
</gene>
<keyword evidence="8" id="KW-0175">Coiled coil</keyword>
<dbReference type="InterPro" id="IPR000014">
    <property type="entry name" value="PAS"/>
</dbReference>
<dbReference type="Pfam" id="PF08448">
    <property type="entry name" value="PAS_4"/>
    <property type="match status" value="1"/>
</dbReference>
<comment type="caution">
    <text evidence="11">The sequence shown here is derived from an EMBL/GenBank/DDBJ whole genome shotgun (WGS) entry which is preliminary data.</text>
</comment>
<dbReference type="NCBIfam" id="TIGR00229">
    <property type="entry name" value="sensory_box"/>
    <property type="match status" value="1"/>
</dbReference>
<accession>A0ABW2UIZ2</accession>
<protein>
    <recommendedName>
        <fullName evidence="2">histidine kinase</fullName>
        <ecNumber evidence="2">2.7.13.3</ecNumber>
    </recommendedName>
</protein>
<dbReference type="InterPro" id="IPR011102">
    <property type="entry name" value="Sig_transdc_His_kinase_HWE"/>
</dbReference>
<dbReference type="InterPro" id="IPR036890">
    <property type="entry name" value="HATPase_C_sf"/>
</dbReference>
<evidence type="ECO:0000256" key="1">
    <source>
        <dbReference type="ARBA" id="ARBA00000085"/>
    </source>
</evidence>
<dbReference type="PANTHER" id="PTHR41523">
    <property type="entry name" value="TWO-COMPONENT SYSTEM SENSOR PROTEIN"/>
    <property type="match status" value="1"/>
</dbReference>
<dbReference type="EMBL" id="JBHTFQ010000005">
    <property type="protein sequence ID" value="MFC7704664.1"/>
    <property type="molecule type" value="Genomic_DNA"/>
</dbReference>
<feature type="region of interest" description="Disordered" evidence="9">
    <location>
        <begin position="711"/>
        <end position="738"/>
    </location>
</feature>
<reference evidence="12" key="1">
    <citation type="journal article" date="2019" name="Int. J. Syst. Evol. Microbiol.">
        <title>The Global Catalogue of Microorganisms (GCM) 10K type strain sequencing project: providing services to taxonomists for standard genome sequencing and annotation.</title>
        <authorList>
            <consortium name="The Broad Institute Genomics Platform"/>
            <consortium name="The Broad Institute Genome Sequencing Center for Infectious Disease"/>
            <person name="Wu L."/>
            <person name="Ma J."/>
        </authorList>
    </citation>
    <scope>NUCLEOTIDE SEQUENCE [LARGE SCALE GENOMIC DNA]</scope>
    <source>
        <strain evidence="12">CGMCC 1.12750</strain>
    </source>
</reference>
<keyword evidence="7" id="KW-0067">ATP-binding</keyword>
<dbReference type="SUPFAM" id="SSF55785">
    <property type="entry name" value="PYP-like sensor domain (PAS domain)"/>
    <property type="match status" value="1"/>
</dbReference>
<keyword evidence="6 11" id="KW-0418">Kinase</keyword>
<dbReference type="SMART" id="SM00911">
    <property type="entry name" value="HWE_HK"/>
    <property type="match status" value="1"/>
</dbReference>
<evidence type="ECO:0000256" key="7">
    <source>
        <dbReference type="ARBA" id="ARBA00022840"/>
    </source>
</evidence>
<feature type="domain" description="Signal transduction histidine kinase HWE region" evidence="10">
    <location>
        <begin position="517"/>
        <end position="597"/>
    </location>
</feature>
<feature type="compositionally biased region" description="Basic and acidic residues" evidence="9">
    <location>
        <begin position="726"/>
        <end position="738"/>
    </location>
</feature>
<sequence length="738" mass="81476">MLGPSETPRGPRDSFVELAAGQRIYQRNNGPARPLDLPRGYRPVAPILANDPPPEASSGLLGFPATVARALLERHAPAFLVIGPKDEVLLIGPGAESYVKMATGPVSLGLRKLILPVLEPAVKRLLTGLALGPGTFRQIEVADSGGDLPQRLVLSAQALEDGNRMVTFTPLESHAVPDEGSEARIVIDEAYVSQLEDELEDARQTIRTTIEELETSNEELKSSNEEMMSMNEELQSANEELSTTNEELQNKLRELNEANADLANFTESTQIATVFLDDGFRLRNFTPEAVAYFRFVEQDRGRALEDIGSRLDMHALLESCRRVAATGLPEEQDFSTQDGKAEVTVRFAPYRADGLSGGGVVFSIFDVTTVARYARQLEQATAEARARLEEIEELYRVSPTAMALIGTDYRYLRVNPHFAEINGLSIEDHIDRRVDEVLPELGSVVLGPIDEVLRTGKPLLRQILRGQTPADPDSTRIWEVDWYPVRQGGKIRAIGMNVRDMTSHMDMQADLRRIMRELQHRVKNMLSNVIALVNRARRETGDPKAVLETLDQRIRALAHTHNLLTAENWASTAIRDVLTPELLQIYGRDRVILRGPELRLNARGTLAVGMAVHELATNAAKYGAFSCPTGRVHVYWSRLDEGEGERLILRWMESGGPPVSNPEREGFGTQLIRSLVAGTMGGTIRMIWEPQGLEAVLNLPWDAATEVDYDTDVDPLQPSSPLSGGRGDHRAGDGGHPS</sequence>
<evidence type="ECO:0000256" key="6">
    <source>
        <dbReference type="ARBA" id="ARBA00022777"/>
    </source>
</evidence>
<dbReference type="Gene3D" id="3.30.565.10">
    <property type="entry name" value="Histidine kinase-like ATPase, C-terminal domain"/>
    <property type="match status" value="1"/>
</dbReference>
<evidence type="ECO:0000256" key="5">
    <source>
        <dbReference type="ARBA" id="ARBA00022741"/>
    </source>
</evidence>
<evidence type="ECO:0000256" key="3">
    <source>
        <dbReference type="ARBA" id="ARBA00022553"/>
    </source>
</evidence>
<keyword evidence="4" id="KW-0808">Transferase</keyword>
<dbReference type="Pfam" id="PF13596">
    <property type="entry name" value="PAS_10"/>
    <property type="match status" value="1"/>
</dbReference>
<keyword evidence="12" id="KW-1185">Reference proteome</keyword>
<evidence type="ECO:0000256" key="8">
    <source>
        <dbReference type="SAM" id="Coils"/>
    </source>
</evidence>
<evidence type="ECO:0000256" key="4">
    <source>
        <dbReference type="ARBA" id="ARBA00022679"/>
    </source>
</evidence>
<feature type="coiled-coil region" evidence="8">
    <location>
        <begin position="192"/>
        <end position="268"/>
    </location>
</feature>
<dbReference type="RefSeq" id="WP_377403647.1">
    <property type="nucleotide sequence ID" value="NZ_JBHTFQ010000005.1"/>
</dbReference>
<dbReference type="PANTHER" id="PTHR41523:SF7">
    <property type="entry name" value="HISTIDINE KINASE"/>
    <property type="match status" value="1"/>
</dbReference>
<dbReference type="SUPFAM" id="SSF55874">
    <property type="entry name" value="ATPase domain of HSP90 chaperone/DNA topoisomerase II/histidine kinase"/>
    <property type="match status" value="1"/>
</dbReference>
<keyword evidence="3" id="KW-0597">Phosphoprotein</keyword>
<dbReference type="Gene3D" id="3.30.450.20">
    <property type="entry name" value="PAS domain"/>
    <property type="match status" value="2"/>
</dbReference>
<comment type="catalytic activity">
    <reaction evidence="1">
        <text>ATP + protein L-histidine = ADP + protein N-phospho-L-histidine.</text>
        <dbReference type="EC" id="2.7.13.3"/>
    </reaction>
</comment>
<keyword evidence="5" id="KW-0547">Nucleotide-binding</keyword>
<dbReference type="Proteomes" id="UP001596516">
    <property type="component" value="Unassembled WGS sequence"/>
</dbReference>
<dbReference type="InterPro" id="IPR013656">
    <property type="entry name" value="PAS_4"/>
</dbReference>
<proteinExistence type="predicted"/>
<name>A0ABW2UIZ2_9RHOB</name>
<evidence type="ECO:0000256" key="2">
    <source>
        <dbReference type="ARBA" id="ARBA00012438"/>
    </source>
</evidence>
<evidence type="ECO:0000259" key="10">
    <source>
        <dbReference type="SMART" id="SM00911"/>
    </source>
</evidence>
<evidence type="ECO:0000256" key="9">
    <source>
        <dbReference type="SAM" id="MobiDB-lite"/>
    </source>
</evidence>
<dbReference type="Pfam" id="PF07536">
    <property type="entry name" value="HWE_HK"/>
    <property type="match status" value="1"/>
</dbReference>
<evidence type="ECO:0000313" key="12">
    <source>
        <dbReference type="Proteomes" id="UP001596516"/>
    </source>
</evidence>
<evidence type="ECO:0000313" key="11">
    <source>
        <dbReference type="EMBL" id="MFC7704664.1"/>
    </source>
</evidence>
<dbReference type="GO" id="GO:0016301">
    <property type="term" value="F:kinase activity"/>
    <property type="evidence" value="ECO:0007669"/>
    <property type="project" value="UniProtKB-KW"/>
</dbReference>
<dbReference type="EC" id="2.7.13.3" evidence="2"/>
<organism evidence="11 12">
    <name type="scientific">Plastorhodobacter daqingensis</name>
    <dbReference type="NCBI Taxonomy" id="1387281"/>
    <lineage>
        <taxon>Bacteria</taxon>
        <taxon>Pseudomonadati</taxon>
        <taxon>Pseudomonadota</taxon>
        <taxon>Alphaproteobacteria</taxon>
        <taxon>Rhodobacterales</taxon>
        <taxon>Paracoccaceae</taxon>
        <taxon>Plastorhodobacter</taxon>
    </lineage>
</organism>